<dbReference type="Pfam" id="PF01593">
    <property type="entry name" value="Amino_oxidase"/>
    <property type="match status" value="1"/>
</dbReference>
<feature type="domain" description="Amine oxidase" evidence="1">
    <location>
        <begin position="13"/>
        <end position="409"/>
    </location>
</feature>
<reference evidence="2 3" key="1">
    <citation type="submission" date="2019-02" db="EMBL/GenBank/DDBJ databases">
        <title>Deep-cultivation of Planctomycetes and their phenomic and genomic characterization uncovers novel biology.</title>
        <authorList>
            <person name="Wiegand S."/>
            <person name="Jogler M."/>
            <person name="Boedeker C."/>
            <person name="Pinto D."/>
            <person name="Vollmers J."/>
            <person name="Rivas-Marin E."/>
            <person name="Kohn T."/>
            <person name="Peeters S.H."/>
            <person name="Heuer A."/>
            <person name="Rast P."/>
            <person name="Oberbeckmann S."/>
            <person name="Bunk B."/>
            <person name="Jeske O."/>
            <person name="Meyerdierks A."/>
            <person name="Storesund J.E."/>
            <person name="Kallscheuer N."/>
            <person name="Luecker S."/>
            <person name="Lage O.M."/>
            <person name="Pohl T."/>
            <person name="Merkel B.J."/>
            <person name="Hornburger P."/>
            <person name="Mueller R.-W."/>
            <person name="Bruemmer F."/>
            <person name="Labrenz M."/>
            <person name="Spormann A.M."/>
            <person name="Op den Camp H."/>
            <person name="Overmann J."/>
            <person name="Amann R."/>
            <person name="Jetten M.S.M."/>
            <person name="Mascher T."/>
            <person name="Medema M.H."/>
            <person name="Devos D.P."/>
            <person name="Kaster A.-K."/>
            <person name="Ovreas L."/>
            <person name="Rohde M."/>
            <person name="Galperin M.Y."/>
            <person name="Jogler C."/>
        </authorList>
    </citation>
    <scope>NUCLEOTIDE SEQUENCE [LARGE SCALE GENOMIC DNA]</scope>
    <source>
        <strain evidence="2 3">Spa11</strain>
    </source>
</reference>
<dbReference type="Proteomes" id="UP000316426">
    <property type="component" value="Chromosome"/>
</dbReference>
<evidence type="ECO:0000313" key="2">
    <source>
        <dbReference type="EMBL" id="QDV73558.1"/>
    </source>
</evidence>
<sequence>MEELDAIIVGAGIAGLTCAEELCSRERKVLVLESEPTPGGRISTDELDGFLLDRGFQVFLTAYPEAQRKLDYGKLRLHNFEPGALVWRDGTFHRFSDPWRRPRHLLATAFSPVATFADKLRLAKLRRDTTRGDLARLYERTELPTIDLLRQRGFSPIVVEQFFRPFLGGVFLDHDLTTSSRLCEFVFRMFSSGDAALPAGGMRALPHQLADRLPAGVLRLGTRVKSAGKGRVELASGERLSAKRTVLATEEPIAARLTGEQSTGGSNRAACVYFAADRPPLEEPILLLNGGGRGPVNNVCVPSQVAPSYAPPGQSLISVTALQWTDAATLHGEVRDQLREWFGPVVDSWRHLRTYPIEYALPRQTPPALDPVAKGARLAEGVYRCGDYCDTASINGAMAAGRRAAEAVIEDATARSLGD</sequence>
<dbReference type="KEGG" id="bmei:Spa11_17560"/>
<dbReference type="SUPFAM" id="SSF51905">
    <property type="entry name" value="FAD/NAD(P)-binding domain"/>
    <property type="match status" value="1"/>
</dbReference>
<dbReference type="RefSeq" id="WP_145110751.1">
    <property type="nucleotide sequence ID" value="NZ_CP036349.1"/>
</dbReference>
<organism evidence="2 3">
    <name type="scientific">Botrimarina mediterranea</name>
    <dbReference type="NCBI Taxonomy" id="2528022"/>
    <lineage>
        <taxon>Bacteria</taxon>
        <taxon>Pseudomonadati</taxon>
        <taxon>Planctomycetota</taxon>
        <taxon>Planctomycetia</taxon>
        <taxon>Pirellulales</taxon>
        <taxon>Lacipirellulaceae</taxon>
        <taxon>Botrimarina</taxon>
    </lineage>
</organism>
<proteinExistence type="predicted"/>
<protein>
    <recommendedName>
        <fullName evidence="1">Amine oxidase domain-containing protein</fullName>
    </recommendedName>
</protein>
<name>A0A518K6Z2_9BACT</name>
<dbReference type="EMBL" id="CP036349">
    <property type="protein sequence ID" value="QDV73558.1"/>
    <property type="molecule type" value="Genomic_DNA"/>
</dbReference>
<dbReference type="InterPro" id="IPR036188">
    <property type="entry name" value="FAD/NAD-bd_sf"/>
</dbReference>
<dbReference type="Gene3D" id="3.90.660.20">
    <property type="entry name" value="Protoporphyrinogen oxidase, mitochondrial, domain 2"/>
    <property type="match status" value="1"/>
</dbReference>
<evidence type="ECO:0000259" key="1">
    <source>
        <dbReference type="Pfam" id="PF01593"/>
    </source>
</evidence>
<evidence type="ECO:0000313" key="3">
    <source>
        <dbReference type="Proteomes" id="UP000316426"/>
    </source>
</evidence>
<keyword evidence="3" id="KW-1185">Reference proteome</keyword>
<accession>A0A518K6Z2</accession>
<gene>
    <name evidence="2" type="ORF">Spa11_17560</name>
</gene>
<dbReference type="GO" id="GO:0016491">
    <property type="term" value="F:oxidoreductase activity"/>
    <property type="evidence" value="ECO:0007669"/>
    <property type="project" value="InterPro"/>
</dbReference>
<dbReference type="PANTHER" id="PTHR42841">
    <property type="entry name" value="AMINE OXIDASE"/>
    <property type="match status" value="1"/>
</dbReference>
<dbReference type="Gene3D" id="3.50.50.60">
    <property type="entry name" value="FAD/NAD(P)-binding domain"/>
    <property type="match status" value="1"/>
</dbReference>
<dbReference type="Gene3D" id="1.10.3110.10">
    <property type="entry name" value="protoporphyrinogen ix oxidase, domain 3"/>
    <property type="match status" value="1"/>
</dbReference>
<dbReference type="InterPro" id="IPR002937">
    <property type="entry name" value="Amino_oxidase"/>
</dbReference>
<dbReference type="AlphaFoldDB" id="A0A518K6Z2"/>